<evidence type="ECO:0000256" key="1">
    <source>
        <dbReference type="SAM" id="SignalP"/>
    </source>
</evidence>
<comment type="caution">
    <text evidence="4">The sequence shown here is derived from an EMBL/GenBank/DDBJ whole genome shotgun (WGS) entry which is preliminary data.</text>
</comment>
<dbReference type="PROSITE" id="PS50835">
    <property type="entry name" value="IG_LIKE"/>
    <property type="match status" value="1"/>
</dbReference>
<dbReference type="EMBL" id="JAAGKO020000029">
    <property type="protein sequence ID" value="MDI5964991.1"/>
    <property type="molecule type" value="Genomic_DNA"/>
</dbReference>
<dbReference type="Proteomes" id="UP001156398">
    <property type="component" value="Unassembled WGS sequence"/>
</dbReference>
<gene>
    <name evidence="3" type="ORF">POF43_020075</name>
    <name evidence="4" type="ORF">POF50_028795</name>
</gene>
<dbReference type="InterPro" id="IPR007110">
    <property type="entry name" value="Ig-like_dom"/>
</dbReference>
<name>A0AA90H7E1_9ACTN</name>
<organism evidence="4">
    <name type="scientific">Streptantibioticus silvisoli</name>
    <dbReference type="NCBI Taxonomy" id="2705255"/>
    <lineage>
        <taxon>Bacteria</taxon>
        <taxon>Bacillati</taxon>
        <taxon>Actinomycetota</taxon>
        <taxon>Actinomycetes</taxon>
        <taxon>Kitasatosporales</taxon>
        <taxon>Streptomycetaceae</taxon>
        <taxon>Streptantibioticus</taxon>
    </lineage>
</organism>
<dbReference type="PROSITE" id="PS51257">
    <property type="entry name" value="PROKAR_LIPOPROTEIN"/>
    <property type="match status" value="1"/>
</dbReference>
<evidence type="ECO:0000313" key="5">
    <source>
        <dbReference type="Proteomes" id="UP001156398"/>
    </source>
</evidence>
<proteinExistence type="predicted"/>
<keyword evidence="5" id="KW-1185">Reference proteome</keyword>
<dbReference type="AlphaFoldDB" id="A0AA90H7E1"/>
<reference evidence="4 5" key="1">
    <citation type="submission" date="2023-05" db="EMBL/GenBank/DDBJ databases">
        <title>Streptantibioticus silvisoli sp. nov., acidotolerant actinomycetes 1 from pine litter.</title>
        <authorList>
            <person name="Swiecimska M."/>
            <person name="Golinska P."/>
            <person name="Sangal V."/>
            <person name="Wachnowicz B."/>
            <person name="Goodfellow M."/>
        </authorList>
    </citation>
    <scope>NUCLEOTIDE SEQUENCE</scope>
    <source>
        <strain evidence="4">SL13</strain>
        <strain evidence="3 5">SL54</strain>
    </source>
</reference>
<protein>
    <recommendedName>
        <fullName evidence="2">Ig-like domain-containing protein</fullName>
    </recommendedName>
</protein>
<feature type="domain" description="Ig-like" evidence="2">
    <location>
        <begin position="14"/>
        <end position="119"/>
    </location>
</feature>
<keyword evidence="1" id="KW-0732">Signal</keyword>
<evidence type="ECO:0000313" key="4">
    <source>
        <dbReference type="EMBL" id="MDI5973296.1"/>
    </source>
</evidence>
<evidence type="ECO:0000259" key="2">
    <source>
        <dbReference type="PROSITE" id="PS50835"/>
    </source>
</evidence>
<feature type="chain" id="PRO_5041669402" description="Ig-like domain-containing protein" evidence="1">
    <location>
        <begin position="33"/>
        <end position="119"/>
    </location>
</feature>
<feature type="signal peptide" evidence="1">
    <location>
        <begin position="1"/>
        <end position="32"/>
    </location>
</feature>
<evidence type="ECO:0000313" key="3">
    <source>
        <dbReference type="EMBL" id="MDI5964991.1"/>
    </source>
</evidence>
<dbReference type="RefSeq" id="WP_271315250.1">
    <property type="nucleotide sequence ID" value="NZ_JAAGKO020000029.1"/>
</dbReference>
<dbReference type="EMBL" id="JABXJJ020000043">
    <property type="protein sequence ID" value="MDI5973296.1"/>
    <property type="molecule type" value="Genomic_DNA"/>
</dbReference>
<accession>A0AA90H7E1</accession>
<sequence length="119" mass="12005">MARTPIPRLRRVVPAASVALLALGCLAAPAHATVRPATALTISALTCTADGGGTFDCSADVTSGTGTYDYTWTGTDITVVDSLPDAMLGHCQAGLPTQVTLTVSDSTGTAQKSASFTCT</sequence>